<feature type="compositionally biased region" description="Basic and acidic residues" evidence="1">
    <location>
        <begin position="245"/>
        <end position="261"/>
    </location>
</feature>
<keyword evidence="4" id="KW-1185">Reference proteome</keyword>
<dbReference type="RefSeq" id="WP_057737618.1">
    <property type="nucleotide sequence ID" value="NZ_AZDQ01000006.1"/>
</dbReference>
<dbReference type="OrthoDB" id="2328476at2"/>
<evidence type="ECO:0000256" key="1">
    <source>
        <dbReference type="SAM" id="MobiDB-lite"/>
    </source>
</evidence>
<dbReference type="EMBL" id="CP018867">
    <property type="protein sequence ID" value="AUI72507.1"/>
    <property type="molecule type" value="Genomic_DNA"/>
</dbReference>
<name>A0A2K9HKV6_9LACO</name>
<protein>
    <recommendedName>
        <fullName evidence="5">Lipoprotein</fullName>
    </recommendedName>
</protein>
<dbReference type="Proteomes" id="UP000234653">
    <property type="component" value="Chromosome"/>
</dbReference>
<gene>
    <name evidence="3" type="ORF">LA20249_10075</name>
</gene>
<proteinExistence type="predicted"/>
<feature type="signal peptide" evidence="2">
    <location>
        <begin position="1"/>
        <end position="22"/>
    </location>
</feature>
<feature type="compositionally biased region" description="Low complexity" evidence="1">
    <location>
        <begin position="189"/>
        <end position="237"/>
    </location>
</feature>
<accession>A0A2K9HKV6</accession>
<sequence>MKKALLLATTGVALLLAGCSNNSSSSKSTSTDNSNATYKTEMTKGNDAVTDKKYSKAVDHFTSASKAKKTDKAHDSKIQAQNLIKAKKLMNHREFNAAKSALKTVKKQDNGNKKMVSRAKTLLAQIKDIQLNRSNFKADIKNAKQLSKNNANGQAKVLLEQVTNFKGIKGKYYSDLYTQAKSLLDSLPSDTDSSSTTDNNESNSTDNSTTDTNSSDSSATTDSNNNSDSSSSDQSNNPAANGDFDVEKKEVDGKTITDDDIAKARQQLTSDGVKNVDAWSDNDIVRAIKNAAKDGRSTVRQSDGKIQ</sequence>
<evidence type="ECO:0008006" key="5">
    <source>
        <dbReference type="Google" id="ProtNLM"/>
    </source>
</evidence>
<evidence type="ECO:0000313" key="4">
    <source>
        <dbReference type="Proteomes" id="UP000234653"/>
    </source>
</evidence>
<organism evidence="3 4">
    <name type="scientific">Companilactobacillus alimentarius DSM 20249</name>
    <dbReference type="NCBI Taxonomy" id="1423720"/>
    <lineage>
        <taxon>Bacteria</taxon>
        <taxon>Bacillati</taxon>
        <taxon>Bacillota</taxon>
        <taxon>Bacilli</taxon>
        <taxon>Lactobacillales</taxon>
        <taxon>Lactobacillaceae</taxon>
        <taxon>Companilactobacillus</taxon>
    </lineage>
</organism>
<dbReference type="STRING" id="1423720.FC67_GL000060"/>
<evidence type="ECO:0000313" key="3">
    <source>
        <dbReference type="EMBL" id="AUI72507.1"/>
    </source>
</evidence>
<feature type="chain" id="PRO_5014875389" description="Lipoprotein" evidence="2">
    <location>
        <begin position="23"/>
        <end position="307"/>
    </location>
</feature>
<reference evidence="3 4" key="1">
    <citation type="submission" date="2016-12" db="EMBL/GenBank/DDBJ databases">
        <title>The whole genome sequencing and assembly of Lactobacillus alimentarius DSM 20249T strain.</title>
        <authorList>
            <person name="Lee Y.-J."/>
            <person name="Yi H."/>
            <person name="Bahn Y.-S."/>
            <person name="Kim J.F."/>
            <person name="Lee D.-W."/>
        </authorList>
    </citation>
    <scope>NUCLEOTIDE SEQUENCE [LARGE SCALE GENOMIC DNA]</scope>
    <source>
        <strain evidence="3 4">DSM 20249</strain>
    </source>
</reference>
<evidence type="ECO:0000256" key="2">
    <source>
        <dbReference type="SAM" id="SignalP"/>
    </source>
</evidence>
<dbReference type="PROSITE" id="PS51257">
    <property type="entry name" value="PROKAR_LIPOPROTEIN"/>
    <property type="match status" value="1"/>
</dbReference>
<dbReference type="KEGG" id="lali:LA20249_10075"/>
<dbReference type="AlphaFoldDB" id="A0A2K9HKV6"/>
<feature type="region of interest" description="Disordered" evidence="1">
    <location>
        <begin position="187"/>
        <end position="261"/>
    </location>
</feature>
<keyword evidence="2" id="KW-0732">Signal</keyword>